<organism evidence="9 10">
    <name type="scientific">Candidatus Fervidibacter japonicus</name>
    <dbReference type="NCBI Taxonomy" id="2035412"/>
    <lineage>
        <taxon>Bacteria</taxon>
        <taxon>Candidatus Fervidibacterota</taxon>
        <taxon>Candidatus Fervidibacter</taxon>
    </lineage>
</organism>
<dbReference type="PANTHER" id="PTHR30572">
    <property type="entry name" value="MEMBRANE COMPONENT OF TRANSPORTER-RELATED"/>
    <property type="match status" value="1"/>
</dbReference>
<protein>
    <submittedName>
        <fullName evidence="9">ABC transporter permease YtrF</fullName>
    </submittedName>
</protein>
<dbReference type="InterPro" id="IPR050250">
    <property type="entry name" value="Macrolide_Exporter_MacB"/>
</dbReference>
<accession>A0A2H5XDG9</accession>
<evidence type="ECO:0000256" key="5">
    <source>
        <dbReference type="ARBA" id="ARBA00023136"/>
    </source>
</evidence>
<evidence type="ECO:0000256" key="2">
    <source>
        <dbReference type="ARBA" id="ARBA00022475"/>
    </source>
</evidence>
<proteinExistence type="inferred from homology"/>
<dbReference type="EMBL" id="BEHT01000023">
    <property type="protein sequence ID" value="GBC99214.1"/>
    <property type="molecule type" value="Genomic_DNA"/>
</dbReference>
<dbReference type="PANTHER" id="PTHR30572:SF4">
    <property type="entry name" value="ABC TRANSPORTER PERMEASE YTRF"/>
    <property type="match status" value="1"/>
</dbReference>
<evidence type="ECO:0000256" key="6">
    <source>
        <dbReference type="ARBA" id="ARBA00038076"/>
    </source>
</evidence>
<sequence>MTRARSNMTAFGLTREEIRRRIRLPWSEAFRISWRYVTIRLGRSLVTASTVFLSVAFLMAIFTMVLASKAAGQELDAPTRARYMWSVLMGFVICSVGIINALLMSVTERFREIGTMKCLGALDDFIVRMFLIEAALMGLFGSLAGALAGALLMLMWSGLRVGFGVLGKMAWGFQSPDGSLGFLGCLVVSVVAGVVLSIVSAIVPALRAARLQAADALRTEI</sequence>
<keyword evidence="5 7" id="KW-0472">Membrane</keyword>
<feature type="domain" description="ABC3 transporter permease C-terminal" evidence="8">
    <location>
        <begin position="88"/>
        <end position="211"/>
    </location>
</feature>
<evidence type="ECO:0000313" key="9">
    <source>
        <dbReference type="EMBL" id="GBC99214.1"/>
    </source>
</evidence>
<keyword evidence="3 7" id="KW-0812">Transmembrane</keyword>
<reference evidence="10" key="1">
    <citation type="submission" date="2017-09" db="EMBL/GenBank/DDBJ databases">
        <title>Metaegenomics of thermophilic ammonia-oxidizing enrichment culture.</title>
        <authorList>
            <person name="Kato S."/>
            <person name="Suzuki K."/>
        </authorList>
    </citation>
    <scope>NUCLEOTIDE SEQUENCE [LARGE SCALE GENOMIC DNA]</scope>
</reference>
<dbReference type="Proteomes" id="UP000236173">
    <property type="component" value="Unassembled WGS sequence"/>
</dbReference>
<evidence type="ECO:0000313" key="10">
    <source>
        <dbReference type="Proteomes" id="UP000236173"/>
    </source>
</evidence>
<feature type="transmembrane region" description="Helical" evidence="7">
    <location>
        <begin position="125"/>
        <end position="158"/>
    </location>
</feature>
<dbReference type="InterPro" id="IPR003838">
    <property type="entry name" value="ABC3_permease_C"/>
</dbReference>
<dbReference type="AlphaFoldDB" id="A0A2H5XDG9"/>
<comment type="subcellular location">
    <subcellularLocation>
        <location evidence="1">Cell membrane</location>
        <topology evidence="1">Multi-pass membrane protein</topology>
    </subcellularLocation>
</comment>
<gene>
    <name evidence="9" type="primary">ytrF</name>
    <name evidence="9" type="ORF">HRbin17_01736</name>
</gene>
<evidence type="ECO:0000256" key="7">
    <source>
        <dbReference type="SAM" id="Phobius"/>
    </source>
</evidence>
<feature type="transmembrane region" description="Helical" evidence="7">
    <location>
        <begin position="178"/>
        <end position="203"/>
    </location>
</feature>
<evidence type="ECO:0000256" key="3">
    <source>
        <dbReference type="ARBA" id="ARBA00022692"/>
    </source>
</evidence>
<dbReference type="Pfam" id="PF02687">
    <property type="entry name" value="FtsX"/>
    <property type="match status" value="1"/>
</dbReference>
<keyword evidence="4 7" id="KW-1133">Transmembrane helix</keyword>
<evidence type="ECO:0000256" key="1">
    <source>
        <dbReference type="ARBA" id="ARBA00004651"/>
    </source>
</evidence>
<feature type="transmembrane region" description="Helical" evidence="7">
    <location>
        <begin position="83"/>
        <end position="104"/>
    </location>
</feature>
<feature type="transmembrane region" description="Helical" evidence="7">
    <location>
        <begin position="45"/>
        <end position="71"/>
    </location>
</feature>
<evidence type="ECO:0000256" key="4">
    <source>
        <dbReference type="ARBA" id="ARBA00022989"/>
    </source>
</evidence>
<dbReference type="GO" id="GO:0022857">
    <property type="term" value="F:transmembrane transporter activity"/>
    <property type="evidence" value="ECO:0007669"/>
    <property type="project" value="TreeGrafter"/>
</dbReference>
<comment type="similarity">
    <text evidence="6">Belongs to the ABC-4 integral membrane protein family.</text>
</comment>
<evidence type="ECO:0000259" key="8">
    <source>
        <dbReference type="Pfam" id="PF02687"/>
    </source>
</evidence>
<comment type="caution">
    <text evidence="9">The sequence shown here is derived from an EMBL/GenBank/DDBJ whole genome shotgun (WGS) entry which is preliminary data.</text>
</comment>
<name>A0A2H5XDG9_9BACT</name>
<dbReference type="GO" id="GO:0005886">
    <property type="term" value="C:plasma membrane"/>
    <property type="evidence" value="ECO:0007669"/>
    <property type="project" value="UniProtKB-SubCell"/>
</dbReference>
<keyword evidence="2" id="KW-1003">Cell membrane</keyword>